<evidence type="ECO:0000259" key="4">
    <source>
        <dbReference type="Pfam" id="PF11887"/>
    </source>
</evidence>
<keyword evidence="2" id="KW-0812">Transmembrane</keyword>
<dbReference type="Pfam" id="PF11887">
    <property type="entry name" value="Mce4_CUP1"/>
    <property type="match status" value="1"/>
</dbReference>
<dbReference type="Pfam" id="PF02470">
    <property type="entry name" value="MlaD"/>
    <property type="match status" value="1"/>
</dbReference>
<protein>
    <submittedName>
        <fullName evidence="5">MCE family protein</fullName>
    </submittedName>
</protein>
<dbReference type="PANTHER" id="PTHR33371:SF16">
    <property type="entry name" value="MCE-FAMILY PROTEIN MCE3F"/>
    <property type="match status" value="1"/>
</dbReference>
<dbReference type="InterPro" id="IPR005693">
    <property type="entry name" value="Mce"/>
</dbReference>
<sequence length="488" mass="51807">MRMTRRVWIQIIIFCVVSLTALTIMGLGFVQIPSLVFGVNRYSVTVELPEAGGLYERSNVTYRGTEVGTVKKVALTDTGVEAELILDSGIAIPSDLDVEVHSQSAVGEQYIALLPNNATSPPLKDGDVIARNRSSVPPDINELLNATNRGLQAIPQDNLKTAVDEAYTALGGLGPELARFFKGGSNLAIDATANLGDLTNLTDNVAPILETQTDTADSVQAWADHLGTVTDQLRTNDAAVRGTLQGAPRAADEIRALFDRVKPTLPVLLTNLVSVGDVALAYQPNIEYLLVLLPTGTEAIQAVGVPNRNTKQDYNGAFLSFNLNINLPPTCTTGFLPAQQQRGAALEDYPPPPADPVYCRIPQDSSVNVRGQRNIPCVTKPGKRAPTAAMCESDEVYVPLNEGWNWKGDPNATTTGQPIPQPPPGNPGSTGIPPGGTGPTQALPIAAAEYDPATGTYVGPDGKVYTQSNLARDGGPDSWQDMLTPPGR</sequence>
<keyword evidence="2" id="KW-1133">Transmembrane helix</keyword>
<gene>
    <name evidence="5" type="ORF">N4S67_01750</name>
</gene>
<feature type="domain" description="Mammalian cell entry C-terminal" evidence="4">
    <location>
        <begin position="121"/>
        <end position="293"/>
    </location>
</feature>
<feature type="domain" description="Mce/MlaD" evidence="3">
    <location>
        <begin position="41"/>
        <end position="115"/>
    </location>
</feature>
<evidence type="ECO:0000256" key="1">
    <source>
        <dbReference type="SAM" id="MobiDB-lite"/>
    </source>
</evidence>
<feature type="transmembrane region" description="Helical" evidence="2">
    <location>
        <begin position="7"/>
        <end position="30"/>
    </location>
</feature>
<evidence type="ECO:0000259" key="3">
    <source>
        <dbReference type="Pfam" id="PF02470"/>
    </source>
</evidence>
<evidence type="ECO:0000313" key="5">
    <source>
        <dbReference type="EMBL" id="MCT7657142.1"/>
    </source>
</evidence>
<evidence type="ECO:0000313" key="6">
    <source>
        <dbReference type="Proteomes" id="UP001206639"/>
    </source>
</evidence>
<keyword evidence="6" id="KW-1185">Reference proteome</keyword>
<evidence type="ECO:0000256" key="2">
    <source>
        <dbReference type="SAM" id="Phobius"/>
    </source>
</evidence>
<dbReference type="PANTHER" id="PTHR33371">
    <property type="entry name" value="INTERMEMBRANE PHOSPHOLIPID TRANSPORT SYSTEM BINDING PROTEIN MLAD-RELATED"/>
    <property type="match status" value="1"/>
</dbReference>
<dbReference type="InterPro" id="IPR003399">
    <property type="entry name" value="Mce/MlaD"/>
</dbReference>
<dbReference type="EMBL" id="JAODWD010000001">
    <property type="protein sequence ID" value="MCT7657142.1"/>
    <property type="molecule type" value="Genomic_DNA"/>
</dbReference>
<keyword evidence="2" id="KW-0472">Membrane</keyword>
<organism evidence="5 6">
    <name type="scientific">Mycobacterium deserti</name>
    <dbReference type="NCBI Taxonomy" id="2978347"/>
    <lineage>
        <taxon>Bacteria</taxon>
        <taxon>Bacillati</taxon>
        <taxon>Actinomycetota</taxon>
        <taxon>Actinomycetes</taxon>
        <taxon>Mycobacteriales</taxon>
        <taxon>Mycobacteriaceae</taxon>
        <taxon>Mycobacterium</taxon>
    </lineage>
</organism>
<dbReference type="InterPro" id="IPR052336">
    <property type="entry name" value="MlaD_Phospholipid_Transporter"/>
</dbReference>
<dbReference type="NCBIfam" id="TIGR00996">
    <property type="entry name" value="Mtu_fam_mce"/>
    <property type="match status" value="1"/>
</dbReference>
<dbReference type="Proteomes" id="UP001206639">
    <property type="component" value="Unassembled WGS sequence"/>
</dbReference>
<feature type="region of interest" description="Disordered" evidence="1">
    <location>
        <begin position="407"/>
        <end position="488"/>
    </location>
</feature>
<reference evidence="6" key="1">
    <citation type="submission" date="2023-07" db="EMBL/GenBank/DDBJ databases">
        <authorList>
            <person name="Deng Y."/>
            <person name="Zhang Y.-Q."/>
        </authorList>
    </citation>
    <scope>NUCLEOTIDE SEQUENCE [LARGE SCALE GENOMIC DNA]</scope>
    <source>
        <strain evidence="6">CPCC 205710</strain>
    </source>
</reference>
<comment type="caution">
    <text evidence="5">The sequence shown here is derived from an EMBL/GenBank/DDBJ whole genome shotgun (WGS) entry which is preliminary data.</text>
</comment>
<name>A0ABT2M4F6_9MYCO</name>
<proteinExistence type="predicted"/>
<dbReference type="InterPro" id="IPR024516">
    <property type="entry name" value="Mce_C"/>
</dbReference>
<dbReference type="RefSeq" id="WP_260991213.1">
    <property type="nucleotide sequence ID" value="NZ_JAODWD010000001.1"/>
</dbReference>
<accession>A0ABT2M4F6</accession>